<feature type="domain" description="Response regulatory" evidence="2">
    <location>
        <begin position="35"/>
        <end position="151"/>
    </location>
</feature>
<dbReference type="InterPro" id="IPR046947">
    <property type="entry name" value="LytR-like"/>
</dbReference>
<feature type="modified residue" description="4-aspartylphosphate" evidence="1">
    <location>
        <position position="87"/>
    </location>
</feature>
<dbReference type="PROSITE" id="PS50110">
    <property type="entry name" value="RESPONSE_REGULATORY"/>
    <property type="match status" value="1"/>
</dbReference>
<evidence type="ECO:0000259" key="2">
    <source>
        <dbReference type="PROSITE" id="PS50110"/>
    </source>
</evidence>
<sequence length="273" mass="30791">MLLDFVSRGQKSGRLVILQTIRGGSGSTMGKEPINVLIAEDDELQLEVLEGYLATHEHIRIAARAQTGDELIAQATLRTDLSAMILDIHLGEGRSGLESYSILKMRGVHLPTILVTGMAPHASVTYDLGIVDIVEKPYTAKRLRQAIEKLQSHIDYQSFVKSGGLYVPIFAEEILQKTPDDILYIESINRTILVHTASDAYESKIPIKVYESYLQDSYFYLTHRSFLVNMKKISHIEGSTIYFHQAREGKQALIAEDKIQEIASFWNNLKKWL</sequence>
<dbReference type="SMART" id="SM00448">
    <property type="entry name" value="REC"/>
    <property type="match status" value="1"/>
</dbReference>
<gene>
    <name evidence="4" type="ORF">EDM59_20745</name>
</gene>
<dbReference type="InterPro" id="IPR001789">
    <property type="entry name" value="Sig_transdc_resp-reg_receiver"/>
</dbReference>
<dbReference type="AlphaFoldDB" id="A0A3M8D4S2"/>
<dbReference type="GO" id="GO:0000156">
    <property type="term" value="F:phosphorelay response regulator activity"/>
    <property type="evidence" value="ECO:0007669"/>
    <property type="project" value="InterPro"/>
</dbReference>
<dbReference type="Proteomes" id="UP000269573">
    <property type="component" value="Unassembled WGS sequence"/>
</dbReference>
<reference evidence="4 5" key="1">
    <citation type="submission" date="2018-10" db="EMBL/GenBank/DDBJ databases">
        <title>Phylogenomics of Brevibacillus.</title>
        <authorList>
            <person name="Dunlap C."/>
        </authorList>
    </citation>
    <scope>NUCLEOTIDE SEQUENCE [LARGE SCALE GENOMIC DNA]</scope>
    <source>
        <strain evidence="4 5">JCM 15774</strain>
    </source>
</reference>
<organism evidence="4 5">
    <name type="scientific">Brevibacillus nitrificans</name>
    <dbReference type="NCBI Taxonomy" id="651560"/>
    <lineage>
        <taxon>Bacteria</taxon>
        <taxon>Bacillati</taxon>
        <taxon>Bacillota</taxon>
        <taxon>Bacilli</taxon>
        <taxon>Bacillales</taxon>
        <taxon>Paenibacillaceae</taxon>
        <taxon>Brevibacillus</taxon>
    </lineage>
</organism>
<evidence type="ECO:0000313" key="4">
    <source>
        <dbReference type="EMBL" id="RNB82581.1"/>
    </source>
</evidence>
<dbReference type="GO" id="GO:0003677">
    <property type="term" value="F:DNA binding"/>
    <property type="evidence" value="ECO:0007669"/>
    <property type="project" value="UniProtKB-KW"/>
</dbReference>
<evidence type="ECO:0000256" key="1">
    <source>
        <dbReference type="PROSITE-ProRule" id="PRU00169"/>
    </source>
</evidence>
<dbReference type="Gene3D" id="3.40.50.2300">
    <property type="match status" value="1"/>
</dbReference>
<dbReference type="SUPFAM" id="SSF52172">
    <property type="entry name" value="CheY-like"/>
    <property type="match status" value="1"/>
</dbReference>
<comment type="caution">
    <text evidence="4">The sequence shown here is derived from an EMBL/GenBank/DDBJ whole genome shotgun (WGS) entry which is preliminary data.</text>
</comment>
<dbReference type="Pfam" id="PF00072">
    <property type="entry name" value="Response_reg"/>
    <property type="match status" value="1"/>
</dbReference>
<keyword evidence="4" id="KW-0238">DNA-binding</keyword>
<keyword evidence="1" id="KW-0597">Phosphoprotein</keyword>
<dbReference type="InterPro" id="IPR007492">
    <property type="entry name" value="LytTR_DNA-bd_dom"/>
</dbReference>
<dbReference type="EMBL" id="RHHU01000012">
    <property type="protein sequence ID" value="RNB82581.1"/>
    <property type="molecule type" value="Genomic_DNA"/>
</dbReference>
<protein>
    <submittedName>
        <fullName evidence="4">DNA-binding response regulator</fullName>
    </submittedName>
</protein>
<dbReference type="Gene3D" id="2.40.50.1020">
    <property type="entry name" value="LytTr DNA-binding domain"/>
    <property type="match status" value="1"/>
</dbReference>
<feature type="domain" description="HTH LytTR-type" evidence="3">
    <location>
        <begin position="179"/>
        <end position="237"/>
    </location>
</feature>
<dbReference type="SMART" id="SM00850">
    <property type="entry name" value="LytTR"/>
    <property type="match status" value="1"/>
</dbReference>
<proteinExistence type="predicted"/>
<name>A0A3M8D4S2_9BACL</name>
<evidence type="ECO:0000259" key="3">
    <source>
        <dbReference type="PROSITE" id="PS50930"/>
    </source>
</evidence>
<dbReference type="InterPro" id="IPR011006">
    <property type="entry name" value="CheY-like_superfamily"/>
</dbReference>
<keyword evidence="5" id="KW-1185">Reference proteome</keyword>
<accession>A0A3M8D4S2</accession>
<evidence type="ECO:0000313" key="5">
    <source>
        <dbReference type="Proteomes" id="UP000269573"/>
    </source>
</evidence>
<dbReference type="PANTHER" id="PTHR37299">
    <property type="entry name" value="TRANSCRIPTIONAL REGULATOR-RELATED"/>
    <property type="match status" value="1"/>
</dbReference>
<dbReference type="PROSITE" id="PS50930">
    <property type="entry name" value="HTH_LYTTR"/>
    <property type="match status" value="1"/>
</dbReference>
<dbReference type="Pfam" id="PF04397">
    <property type="entry name" value="LytTR"/>
    <property type="match status" value="1"/>
</dbReference>
<dbReference type="PANTHER" id="PTHR37299:SF4">
    <property type="entry name" value="TRANSCRIPTIONAL REGULATOR"/>
    <property type="match status" value="1"/>
</dbReference>